<dbReference type="Gene3D" id="1.10.10.10">
    <property type="entry name" value="Winged helix-like DNA-binding domain superfamily/Winged helix DNA-binding domain"/>
    <property type="match status" value="1"/>
</dbReference>
<sequence length="319" mass="34895">MLNETDLSRTDLNLLVLFEAVLDTRHVGRAAERLNLSPSAVSHGLGRLRRMLDDPLFLKTPKGVEPTDRANALAPQIADILARVRGVVATAKPFDPANSTRRFVIGAPDGISAVILPPLLARLQSAAPNIDIAVRQLLPKQGEHEPGLAWRDALGELESRAMDVAIMPTDDVPIRFTTRALYEEDFVFALRAKHPLARKLTLEGYCAAQHLVVSDTGDAYGFVDNALVKRKLARRVALTVPNFMFALATLADTDLISALPRSFVAMHGARFGIIAVEPEIKLPHFKLTLVAPTVALKDAGLAWFSAELERAAKARRSRR</sequence>
<dbReference type="RefSeq" id="WP_158765189.1">
    <property type="nucleotide sequence ID" value="NZ_CP047045.1"/>
</dbReference>
<name>A0A6I6MIB3_9CAUL</name>
<evidence type="ECO:0000256" key="3">
    <source>
        <dbReference type="ARBA" id="ARBA00023125"/>
    </source>
</evidence>
<dbReference type="InterPro" id="IPR037402">
    <property type="entry name" value="YidZ_PBP2"/>
</dbReference>
<dbReference type="InterPro" id="IPR000847">
    <property type="entry name" value="LysR_HTH_N"/>
</dbReference>
<dbReference type="Pfam" id="PF00126">
    <property type="entry name" value="HTH_1"/>
    <property type="match status" value="1"/>
</dbReference>
<dbReference type="PANTHER" id="PTHR30118:SF15">
    <property type="entry name" value="TRANSCRIPTIONAL REGULATORY PROTEIN"/>
    <property type="match status" value="1"/>
</dbReference>
<dbReference type="InterPro" id="IPR036390">
    <property type="entry name" value="WH_DNA-bd_sf"/>
</dbReference>
<dbReference type="Pfam" id="PF03466">
    <property type="entry name" value="LysR_substrate"/>
    <property type="match status" value="1"/>
</dbReference>
<organism evidence="6 7">
    <name type="scientific">Terricaulis silvestris</name>
    <dbReference type="NCBI Taxonomy" id="2686094"/>
    <lineage>
        <taxon>Bacteria</taxon>
        <taxon>Pseudomonadati</taxon>
        <taxon>Pseudomonadota</taxon>
        <taxon>Alphaproteobacteria</taxon>
        <taxon>Caulobacterales</taxon>
        <taxon>Caulobacteraceae</taxon>
        <taxon>Terricaulis</taxon>
    </lineage>
</organism>
<gene>
    <name evidence="6" type="primary">syrM1</name>
    <name evidence="6" type="ORF">DSM104635_01055</name>
</gene>
<dbReference type="EMBL" id="CP047045">
    <property type="protein sequence ID" value="QGZ94239.1"/>
    <property type="molecule type" value="Genomic_DNA"/>
</dbReference>
<evidence type="ECO:0000313" key="7">
    <source>
        <dbReference type="Proteomes" id="UP000431269"/>
    </source>
</evidence>
<dbReference type="InterPro" id="IPR050389">
    <property type="entry name" value="LysR-type_TF"/>
</dbReference>
<dbReference type="PANTHER" id="PTHR30118">
    <property type="entry name" value="HTH-TYPE TRANSCRIPTIONAL REGULATOR LEUO-RELATED"/>
    <property type="match status" value="1"/>
</dbReference>
<keyword evidence="4" id="KW-0804">Transcription</keyword>
<dbReference type="GO" id="GO:0003677">
    <property type="term" value="F:DNA binding"/>
    <property type="evidence" value="ECO:0007669"/>
    <property type="project" value="UniProtKB-KW"/>
</dbReference>
<evidence type="ECO:0000256" key="4">
    <source>
        <dbReference type="ARBA" id="ARBA00023163"/>
    </source>
</evidence>
<comment type="similarity">
    <text evidence="1">Belongs to the LysR transcriptional regulatory family.</text>
</comment>
<dbReference type="PROSITE" id="PS50931">
    <property type="entry name" value="HTH_LYSR"/>
    <property type="match status" value="1"/>
</dbReference>
<dbReference type="Proteomes" id="UP000431269">
    <property type="component" value="Chromosome"/>
</dbReference>
<evidence type="ECO:0000313" key="6">
    <source>
        <dbReference type="EMBL" id="QGZ94239.1"/>
    </source>
</evidence>
<dbReference type="GO" id="GO:0003700">
    <property type="term" value="F:DNA-binding transcription factor activity"/>
    <property type="evidence" value="ECO:0007669"/>
    <property type="project" value="InterPro"/>
</dbReference>
<proteinExistence type="inferred from homology"/>
<evidence type="ECO:0000256" key="2">
    <source>
        <dbReference type="ARBA" id="ARBA00023015"/>
    </source>
</evidence>
<dbReference type="CDD" id="cd08417">
    <property type="entry name" value="PBP2_Nitroaromatics_like"/>
    <property type="match status" value="1"/>
</dbReference>
<dbReference type="KEGG" id="tsv:DSM104635_01055"/>
<reference evidence="7" key="1">
    <citation type="submission" date="2019-12" db="EMBL/GenBank/DDBJ databases">
        <title>Complete genome of Terracaulis silvestris 0127_4.</title>
        <authorList>
            <person name="Vieira S."/>
            <person name="Riedel T."/>
            <person name="Sproer C."/>
            <person name="Pascual J."/>
            <person name="Boedeker C."/>
            <person name="Overmann J."/>
        </authorList>
    </citation>
    <scope>NUCLEOTIDE SEQUENCE [LARGE SCALE GENOMIC DNA]</scope>
    <source>
        <strain evidence="7">0127_4</strain>
    </source>
</reference>
<feature type="domain" description="HTH lysR-type" evidence="5">
    <location>
        <begin position="10"/>
        <end position="67"/>
    </location>
</feature>
<dbReference type="SUPFAM" id="SSF53850">
    <property type="entry name" value="Periplasmic binding protein-like II"/>
    <property type="match status" value="1"/>
</dbReference>
<accession>A0A6I6MIB3</accession>
<dbReference type="AlphaFoldDB" id="A0A6I6MIB3"/>
<dbReference type="SUPFAM" id="SSF46785">
    <property type="entry name" value="Winged helix' DNA-binding domain"/>
    <property type="match status" value="1"/>
</dbReference>
<dbReference type="InterPro" id="IPR005119">
    <property type="entry name" value="LysR_subst-bd"/>
</dbReference>
<protein>
    <submittedName>
        <fullName evidence="6">Symbiotic regulator</fullName>
    </submittedName>
</protein>
<keyword evidence="2" id="KW-0805">Transcription regulation</keyword>
<dbReference type="Gene3D" id="3.40.190.10">
    <property type="entry name" value="Periplasmic binding protein-like II"/>
    <property type="match status" value="2"/>
</dbReference>
<keyword evidence="3" id="KW-0238">DNA-binding</keyword>
<keyword evidence="7" id="KW-1185">Reference proteome</keyword>
<evidence type="ECO:0000256" key="1">
    <source>
        <dbReference type="ARBA" id="ARBA00009437"/>
    </source>
</evidence>
<evidence type="ECO:0000259" key="5">
    <source>
        <dbReference type="PROSITE" id="PS50931"/>
    </source>
</evidence>
<dbReference type="InterPro" id="IPR036388">
    <property type="entry name" value="WH-like_DNA-bd_sf"/>
</dbReference>